<evidence type="ECO:0000313" key="3">
    <source>
        <dbReference type="EMBL" id="KAK7203201.1"/>
    </source>
</evidence>
<evidence type="ECO:0000256" key="2">
    <source>
        <dbReference type="ARBA" id="ARBA00022801"/>
    </source>
</evidence>
<dbReference type="GeneID" id="90039061"/>
<dbReference type="PROSITE" id="PS00616">
    <property type="entry name" value="HIS_ACID_PHOSPHAT_1"/>
    <property type="match status" value="1"/>
</dbReference>
<dbReference type="PANTHER" id="PTHR11567">
    <property type="entry name" value="ACID PHOSPHATASE-RELATED"/>
    <property type="match status" value="1"/>
</dbReference>
<gene>
    <name evidence="3" type="ORF">BZA70DRAFT_284107</name>
</gene>
<proteinExistence type="inferred from homology"/>
<name>A0ABR1F023_9ASCO</name>
<dbReference type="CDD" id="cd07061">
    <property type="entry name" value="HP_HAP_like"/>
    <property type="match status" value="1"/>
</dbReference>
<keyword evidence="2" id="KW-0378">Hydrolase</keyword>
<organism evidence="3 4">
    <name type="scientific">Myxozyma melibiosi</name>
    <dbReference type="NCBI Taxonomy" id="54550"/>
    <lineage>
        <taxon>Eukaryota</taxon>
        <taxon>Fungi</taxon>
        <taxon>Dikarya</taxon>
        <taxon>Ascomycota</taxon>
        <taxon>Saccharomycotina</taxon>
        <taxon>Lipomycetes</taxon>
        <taxon>Lipomycetales</taxon>
        <taxon>Lipomycetaceae</taxon>
        <taxon>Myxozyma</taxon>
    </lineage>
</organism>
<dbReference type="RefSeq" id="XP_064766234.1">
    <property type="nucleotide sequence ID" value="XM_064913549.1"/>
</dbReference>
<dbReference type="Proteomes" id="UP001498771">
    <property type="component" value="Unassembled WGS sequence"/>
</dbReference>
<dbReference type="Gene3D" id="3.40.50.1240">
    <property type="entry name" value="Phosphoglycerate mutase-like"/>
    <property type="match status" value="1"/>
</dbReference>
<evidence type="ECO:0000313" key="4">
    <source>
        <dbReference type="Proteomes" id="UP001498771"/>
    </source>
</evidence>
<dbReference type="EMBL" id="JBBJBU010000013">
    <property type="protein sequence ID" value="KAK7203201.1"/>
    <property type="molecule type" value="Genomic_DNA"/>
</dbReference>
<comment type="similarity">
    <text evidence="1">Belongs to the histidine acid phosphatase family.</text>
</comment>
<protein>
    <submittedName>
        <fullName evidence="3">Histidine phosphatase superfamily</fullName>
    </submittedName>
</protein>
<dbReference type="InterPro" id="IPR029033">
    <property type="entry name" value="His_PPase_superfam"/>
</dbReference>
<dbReference type="SUPFAM" id="SSF53254">
    <property type="entry name" value="Phosphoglycerate mutase-like"/>
    <property type="match status" value="1"/>
</dbReference>
<evidence type="ECO:0000256" key="1">
    <source>
        <dbReference type="ARBA" id="ARBA00005375"/>
    </source>
</evidence>
<reference evidence="3 4" key="1">
    <citation type="submission" date="2024-03" db="EMBL/GenBank/DDBJ databases">
        <title>Genome-scale model development and genomic sequencing of the oleaginous clade Lipomyces.</title>
        <authorList>
            <consortium name="Lawrence Berkeley National Laboratory"/>
            <person name="Czajka J.J."/>
            <person name="Han Y."/>
            <person name="Kim J."/>
            <person name="Mondo S.J."/>
            <person name="Hofstad B.A."/>
            <person name="Robles A."/>
            <person name="Haridas S."/>
            <person name="Riley R."/>
            <person name="LaButti K."/>
            <person name="Pangilinan J."/>
            <person name="Andreopoulos W."/>
            <person name="Lipzen A."/>
            <person name="Yan J."/>
            <person name="Wang M."/>
            <person name="Ng V."/>
            <person name="Grigoriev I.V."/>
            <person name="Spatafora J.W."/>
            <person name="Magnuson J.K."/>
            <person name="Baker S.E."/>
            <person name="Pomraning K.R."/>
        </authorList>
    </citation>
    <scope>NUCLEOTIDE SEQUENCE [LARGE SCALE GENOMIC DNA]</scope>
    <source>
        <strain evidence="3 4">Phaff 52-87</strain>
    </source>
</reference>
<dbReference type="InterPro" id="IPR050645">
    <property type="entry name" value="Histidine_acid_phosphatase"/>
</dbReference>
<keyword evidence="4" id="KW-1185">Reference proteome</keyword>
<comment type="caution">
    <text evidence="3">The sequence shown here is derived from an EMBL/GenBank/DDBJ whole genome shotgun (WGS) entry which is preliminary data.</text>
</comment>
<dbReference type="PANTHER" id="PTHR11567:SF110">
    <property type="entry name" value="2-PHOSPHOXYLOSE PHOSPHATASE 1"/>
    <property type="match status" value="1"/>
</dbReference>
<dbReference type="InterPro" id="IPR000560">
    <property type="entry name" value="His_Pase_clade-2"/>
</dbReference>
<dbReference type="InterPro" id="IPR033379">
    <property type="entry name" value="Acid_Pase_AS"/>
</dbReference>
<accession>A0ABR1F023</accession>
<dbReference type="Pfam" id="PF00328">
    <property type="entry name" value="His_Phos_2"/>
    <property type="match status" value="1"/>
</dbReference>
<sequence>MGPPVVYPDQIEAEYPSTLRLKQVQILFRHGERTPVHRSSQHWHKWNFPTFWPLCDSSRFSLISIVNPAATPQPVAAFPFEREIESLTEEARSGRGVAELFTNKGMAGVCLEGQLTDKGRLSGFRLGEQLRALYIDRLGLLPKTFTDQSEVYLRTTSIVRSRETLQQVFAGLYPFKVAAQPPKIHERFPFEEDLYPTTHLCPRLRELRTQFLDAAAGKWDPLLEGPAKKLDQILTGEGDQRGITVGRAKGKDSAWAIVDTYASALAHNIKTPAAFSDREAVNTLARASIDSEFVGYEQNGEMKRLGMGKFFYEVLKRMTVGDVVRGPNDAEIAKMLERESVMIRKVPKMALYAAHDSSVGAMLATMGVLERKWINFTTHIIFELFESKSEDGAKKGWLGGRTQAEQFVRVKYNGRPVALPACAGEGGHLEGEATMCTMGAFKEFVKSVTPGDYAGECGMNLGERVPGEQLAVLNE</sequence>
<dbReference type="PROSITE" id="PS00778">
    <property type="entry name" value="HIS_ACID_PHOSPHAT_2"/>
    <property type="match status" value="1"/>
</dbReference>